<dbReference type="EMBL" id="JAUDZE010000009">
    <property type="protein sequence ID" value="MDN0015558.1"/>
    <property type="molecule type" value="Genomic_DNA"/>
</dbReference>
<name>A0ABT7WSB3_9GAMM</name>
<evidence type="ECO:0000256" key="3">
    <source>
        <dbReference type="ARBA" id="ARBA00022801"/>
    </source>
</evidence>
<gene>
    <name evidence="6" type="ORF">QTA56_15150</name>
</gene>
<dbReference type="PANTHER" id="PTHR43046">
    <property type="entry name" value="GDP-MANNOSE MANNOSYL HYDROLASE"/>
    <property type="match status" value="1"/>
</dbReference>
<dbReference type="Pfam" id="PF00293">
    <property type="entry name" value="NUDIX"/>
    <property type="match status" value="1"/>
</dbReference>
<dbReference type="InterPro" id="IPR033715">
    <property type="entry name" value="GDPMH"/>
</dbReference>
<comment type="caution">
    <text evidence="6">The sequence shown here is derived from an EMBL/GenBank/DDBJ whole genome shotgun (WGS) entry which is preliminary data.</text>
</comment>
<evidence type="ECO:0000259" key="5">
    <source>
        <dbReference type="PROSITE" id="PS51462"/>
    </source>
</evidence>
<feature type="domain" description="Nudix hydrolase" evidence="5">
    <location>
        <begin position="13"/>
        <end position="157"/>
    </location>
</feature>
<keyword evidence="4" id="KW-0460">Magnesium</keyword>
<dbReference type="RefSeq" id="WP_267981826.1">
    <property type="nucleotide sequence ID" value="NZ_JAPQKF010000009.1"/>
</dbReference>
<dbReference type="Proteomes" id="UP001168524">
    <property type="component" value="Unassembled WGS sequence"/>
</dbReference>
<proteinExistence type="predicted"/>
<dbReference type="InterPro" id="IPR015797">
    <property type="entry name" value="NUDIX_hydrolase-like_dom_sf"/>
</dbReference>
<dbReference type="CDD" id="cd03430">
    <property type="entry name" value="NUDIX_GDPMH_NudD"/>
    <property type="match status" value="1"/>
</dbReference>
<dbReference type="PIRSF" id="PIRSF037599">
    <property type="entry name" value="GDPMH"/>
    <property type="match status" value="1"/>
</dbReference>
<organism evidence="6 7">
    <name type="scientific">Acinetobacter thutiue</name>
    <dbReference type="NCBI Taxonomy" id="2998078"/>
    <lineage>
        <taxon>Bacteria</taxon>
        <taxon>Pseudomonadati</taxon>
        <taxon>Pseudomonadota</taxon>
        <taxon>Gammaproteobacteria</taxon>
        <taxon>Moraxellales</taxon>
        <taxon>Moraxellaceae</taxon>
        <taxon>Acinetobacter</taxon>
    </lineage>
</organism>
<keyword evidence="7" id="KW-1185">Reference proteome</keyword>
<dbReference type="InterPro" id="IPR000086">
    <property type="entry name" value="NUDIX_hydrolase_dom"/>
</dbReference>
<protein>
    <submittedName>
        <fullName evidence="6">GDP-mannose mannosyl hydrolase</fullName>
    </submittedName>
</protein>
<comment type="cofactor">
    <cofactor evidence="1">
        <name>Mg(2+)</name>
        <dbReference type="ChEBI" id="CHEBI:18420"/>
    </cofactor>
</comment>
<keyword evidence="3 6" id="KW-0378">Hydrolase</keyword>
<evidence type="ECO:0000313" key="7">
    <source>
        <dbReference type="Proteomes" id="UP001168524"/>
    </source>
</evidence>
<dbReference type="PANTHER" id="PTHR43046:SF12">
    <property type="entry name" value="GDP-MANNOSE MANNOSYL HYDROLASE"/>
    <property type="match status" value="1"/>
</dbReference>
<keyword evidence="2" id="KW-0479">Metal-binding</keyword>
<dbReference type="Gene3D" id="3.90.79.10">
    <property type="entry name" value="Nucleoside Triphosphate Pyrophosphohydrolase"/>
    <property type="match status" value="1"/>
</dbReference>
<dbReference type="SUPFAM" id="SSF55811">
    <property type="entry name" value="Nudix"/>
    <property type="match status" value="1"/>
</dbReference>
<dbReference type="PROSITE" id="PS51462">
    <property type="entry name" value="NUDIX"/>
    <property type="match status" value="1"/>
</dbReference>
<dbReference type="GO" id="GO:0016787">
    <property type="term" value="F:hydrolase activity"/>
    <property type="evidence" value="ECO:0007669"/>
    <property type="project" value="UniProtKB-KW"/>
</dbReference>
<accession>A0ABT7WSB3</accession>
<evidence type="ECO:0000256" key="2">
    <source>
        <dbReference type="ARBA" id="ARBA00022723"/>
    </source>
</evidence>
<reference evidence="6" key="1">
    <citation type="submission" date="2023-06" db="EMBL/GenBank/DDBJ databases">
        <title>Two novel species of Acinetobacter isolated from motorbike repairing workshop in Vietnam.</title>
        <authorList>
            <person name="Le N.T.T."/>
        </authorList>
    </citation>
    <scope>NUCLEOTIDE SEQUENCE</scope>
    <source>
        <strain evidence="6">VNH17</strain>
    </source>
</reference>
<evidence type="ECO:0000256" key="4">
    <source>
        <dbReference type="ARBA" id="ARBA00022842"/>
    </source>
</evidence>
<evidence type="ECO:0000256" key="1">
    <source>
        <dbReference type="ARBA" id="ARBA00001946"/>
    </source>
</evidence>
<dbReference type="NCBIfam" id="NF011963">
    <property type="entry name" value="PRK15434.1"/>
    <property type="match status" value="1"/>
</dbReference>
<evidence type="ECO:0000313" key="6">
    <source>
        <dbReference type="EMBL" id="MDN0015558.1"/>
    </source>
</evidence>
<sequence length="158" mass="18657">MWLSEDTFKQVVASTPLISIDLIVRDRNGKVLLGQRQNRPAQGYWFVPGGRIQKNESLDEAFKRLTQTELGFCYQRHQAQWFGVYQHFYTDSVFGAGVDNPSTHYVVLAYQLQIDDIDHTHLPMEQHQSFQWWDKDQLLLDCNVHQYTQDYFRSIEGR</sequence>